<evidence type="ECO:0000256" key="2">
    <source>
        <dbReference type="ARBA" id="ARBA00022737"/>
    </source>
</evidence>
<reference evidence="4" key="1">
    <citation type="submission" date="2021-06" db="EMBL/GenBank/DDBJ databases">
        <authorList>
            <person name="Kallberg Y."/>
            <person name="Tangrot J."/>
            <person name="Rosling A."/>
        </authorList>
    </citation>
    <scope>NUCLEOTIDE SEQUENCE</scope>
    <source>
        <strain evidence="4">MA453B</strain>
    </source>
</reference>
<sequence length="356" mass="40447">SHIDINIDNRYVQSNMTTRLYQIAELKGHTDRVWSVAWSPTGNVLASCGGDKTVRLWVSNSDTEWICTNVLEGTHKRTIRNIAWSPDGRQLATASFDSLIGIWEQEKEGGDYECVATLEGHENEAKSVSWARSGTLLATCGRDKSVWIWEVGTDNDFECLSVLQEHTQDVKMVTWHPTKEILASASYDDAIKIWKEDEDDWYCSNTLEGHESTIWSIDFDKTGEYLDDKTLKFWRCYHPDNREGIITDRNEPKWKCICTMSGYHQRCIYSVSWSKVHGRIASCGGDNTIRVFEQEESTVSGSTTDTTNFSMIASVTSAHGAADINCVQWYPTEKHFNWLATAGDDGVIRIWQLAEE</sequence>
<proteinExistence type="inferred from homology"/>
<dbReference type="SUPFAM" id="SSF50978">
    <property type="entry name" value="WD40 repeat-like"/>
    <property type="match status" value="1"/>
</dbReference>
<name>A0A9N9J7G2_9GLOM</name>
<dbReference type="InterPro" id="IPR028608">
    <property type="entry name" value="CIAO1/Cia1"/>
</dbReference>
<dbReference type="InterPro" id="IPR036322">
    <property type="entry name" value="WD40_repeat_dom_sf"/>
</dbReference>
<dbReference type="InterPro" id="IPR020472">
    <property type="entry name" value="WD40_PAC1"/>
</dbReference>
<feature type="repeat" description="WD" evidence="3">
    <location>
        <begin position="163"/>
        <end position="195"/>
    </location>
</feature>
<dbReference type="PANTHER" id="PTHR19920">
    <property type="entry name" value="WD40 PROTEIN CIAO1"/>
    <property type="match status" value="1"/>
</dbReference>
<organism evidence="4 5">
    <name type="scientific">Dentiscutata erythropus</name>
    <dbReference type="NCBI Taxonomy" id="1348616"/>
    <lineage>
        <taxon>Eukaryota</taxon>
        <taxon>Fungi</taxon>
        <taxon>Fungi incertae sedis</taxon>
        <taxon>Mucoromycota</taxon>
        <taxon>Glomeromycotina</taxon>
        <taxon>Glomeromycetes</taxon>
        <taxon>Diversisporales</taxon>
        <taxon>Gigasporaceae</taxon>
        <taxon>Dentiscutata</taxon>
    </lineage>
</organism>
<evidence type="ECO:0000313" key="5">
    <source>
        <dbReference type="Proteomes" id="UP000789405"/>
    </source>
</evidence>
<dbReference type="GO" id="GO:0016226">
    <property type="term" value="P:iron-sulfur cluster assembly"/>
    <property type="evidence" value="ECO:0007669"/>
    <property type="project" value="InterPro"/>
</dbReference>
<dbReference type="EMBL" id="CAJVPY010018157">
    <property type="protein sequence ID" value="CAG8765623.1"/>
    <property type="molecule type" value="Genomic_DNA"/>
</dbReference>
<dbReference type="AlphaFoldDB" id="A0A9N9J7G2"/>
<feature type="repeat" description="WD" evidence="3">
    <location>
        <begin position="339"/>
        <end position="356"/>
    </location>
</feature>
<dbReference type="InterPro" id="IPR019775">
    <property type="entry name" value="WD40_repeat_CS"/>
</dbReference>
<feature type="repeat" description="WD" evidence="3">
    <location>
        <begin position="72"/>
        <end position="104"/>
    </location>
</feature>
<dbReference type="InterPro" id="IPR001680">
    <property type="entry name" value="WD40_rpt"/>
</dbReference>
<dbReference type="CDD" id="cd00200">
    <property type="entry name" value="WD40"/>
    <property type="match status" value="1"/>
</dbReference>
<dbReference type="FunFam" id="2.130.10.10:FF:000136">
    <property type="entry name" value="Probable cytosolic iron-sulfur protein assembly protein CIAO1"/>
    <property type="match status" value="1"/>
</dbReference>
<feature type="repeat" description="WD" evidence="3">
    <location>
        <begin position="26"/>
        <end position="57"/>
    </location>
</feature>
<dbReference type="GO" id="GO:0097361">
    <property type="term" value="C:cytosolic [4Fe-4S] assembly targeting complex"/>
    <property type="evidence" value="ECO:0007669"/>
    <property type="project" value="InterPro"/>
</dbReference>
<gene>
    <name evidence="4" type="ORF">DERYTH_LOCUS18212</name>
</gene>
<dbReference type="PROSITE" id="PS00678">
    <property type="entry name" value="WD_REPEATS_1"/>
    <property type="match status" value="1"/>
</dbReference>
<dbReference type="PRINTS" id="PR00320">
    <property type="entry name" value="GPROTEINBRPT"/>
</dbReference>
<dbReference type="OrthoDB" id="284782at2759"/>
<dbReference type="PANTHER" id="PTHR19920:SF0">
    <property type="entry name" value="CYTOSOLIC IRON-SULFUR PROTEIN ASSEMBLY PROTEIN CIAO1-RELATED"/>
    <property type="match status" value="1"/>
</dbReference>
<protein>
    <submittedName>
        <fullName evidence="4">25112_t:CDS:1</fullName>
    </submittedName>
</protein>
<keyword evidence="5" id="KW-1185">Reference proteome</keyword>
<evidence type="ECO:0000256" key="1">
    <source>
        <dbReference type="ARBA" id="ARBA00022574"/>
    </source>
</evidence>
<dbReference type="Proteomes" id="UP000789405">
    <property type="component" value="Unassembled WGS sequence"/>
</dbReference>
<keyword evidence="1 3" id="KW-0853">WD repeat</keyword>
<evidence type="ECO:0000256" key="3">
    <source>
        <dbReference type="PROSITE-ProRule" id="PRU00221"/>
    </source>
</evidence>
<keyword evidence="2" id="KW-0677">Repeat</keyword>
<dbReference type="PROSITE" id="PS50082">
    <property type="entry name" value="WD_REPEATS_2"/>
    <property type="match status" value="5"/>
</dbReference>
<dbReference type="SMART" id="SM00320">
    <property type="entry name" value="WD40"/>
    <property type="match status" value="7"/>
</dbReference>
<dbReference type="Pfam" id="PF00400">
    <property type="entry name" value="WD40"/>
    <property type="match status" value="7"/>
</dbReference>
<dbReference type="HAMAP" id="MF_03037">
    <property type="entry name" value="ciao1"/>
    <property type="match status" value="1"/>
</dbReference>
<dbReference type="Gene3D" id="2.130.10.10">
    <property type="entry name" value="YVTN repeat-like/Quinoprotein amine dehydrogenase"/>
    <property type="match status" value="1"/>
</dbReference>
<accession>A0A9N9J7G2</accession>
<comment type="caution">
    <text evidence="4">The sequence shown here is derived from an EMBL/GenBank/DDBJ whole genome shotgun (WGS) entry which is preliminary data.</text>
</comment>
<dbReference type="PROSITE" id="PS50294">
    <property type="entry name" value="WD_REPEATS_REGION"/>
    <property type="match status" value="5"/>
</dbReference>
<evidence type="ECO:0000313" key="4">
    <source>
        <dbReference type="EMBL" id="CAG8765623.1"/>
    </source>
</evidence>
<feature type="repeat" description="WD" evidence="3">
    <location>
        <begin position="118"/>
        <end position="151"/>
    </location>
</feature>
<feature type="non-terminal residue" evidence="4">
    <location>
        <position position="356"/>
    </location>
</feature>
<dbReference type="InterPro" id="IPR015943">
    <property type="entry name" value="WD40/YVTN_repeat-like_dom_sf"/>
</dbReference>